<dbReference type="EMBL" id="KF900977">
    <property type="protein sequence ID" value="AIF13581.1"/>
    <property type="molecule type" value="Genomic_DNA"/>
</dbReference>
<dbReference type="Pfam" id="PF05547">
    <property type="entry name" value="Peptidase_M6"/>
    <property type="match status" value="1"/>
</dbReference>
<evidence type="ECO:0000259" key="2">
    <source>
        <dbReference type="Pfam" id="PF05547"/>
    </source>
</evidence>
<organism evidence="3">
    <name type="scientific">uncultured marine group II/III euryarchaeote KM3_63_B12</name>
    <dbReference type="NCBI Taxonomy" id="1456474"/>
    <lineage>
        <taxon>Archaea</taxon>
        <taxon>Methanobacteriati</taxon>
        <taxon>Methanobacteriota</taxon>
        <taxon>environmental samples</taxon>
    </lineage>
</organism>
<dbReference type="GO" id="GO:0008237">
    <property type="term" value="F:metallopeptidase activity"/>
    <property type="evidence" value="ECO:0007669"/>
    <property type="project" value="UniProtKB-KW"/>
</dbReference>
<evidence type="ECO:0000256" key="1">
    <source>
        <dbReference type="SAM" id="Phobius"/>
    </source>
</evidence>
<keyword evidence="1" id="KW-0812">Transmembrane</keyword>
<evidence type="ECO:0000313" key="3">
    <source>
        <dbReference type="EMBL" id="AIF13581.1"/>
    </source>
</evidence>
<feature type="domain" description="Peptidase M6-like" evidence="2">
    <location>
        <begin position="156"/>
        <end position="259"/>
    </location>
</feature>
<dbReference type="GO" id="GO:0006508">
    <property type="term" value="P:proteolysis"/>
    <property type="evidence" value="ECO:0007669"/>
    <property type="project" value="UniProtKB-KW"/>
</dbReference>
<keyword evidence="3" id="KW-0482">Metalloprotease</keyword>
<protein>
    <submittedName>
        <fullName evidence="3">Secreted metalloprotease (Ina)</fullName>
    </submittedName>
</protein>
<reference evidence="3" key="1">
    <citation type="journal article" date="2014" name="Genome Biol. Evol.">
        <title>Pangenome evidence for extensive interdomain horizontal transfer affecting lineage core and shell genes in uncultured planktonic thaumarchaeota and euryarchaeota.</title>
        <authorList>
            <person name="Deschamps P."/>
            <person name="Zivanovic Y."/>
            <person name="Moreira D."/>
            <person name="Rodriguez-Valera F."/>
            <person name="Lopez-Garcia P."/>
        </authorList>
    </citation>
    <scope>NUCLEOTIDE SEQUENCE</scope>
</reference>
<accession>A0A075HAK6</accession>
<name>A0A075HAK6_9EURY</name>
<dbReference type="InterPro" id="IPR008757">
    <property type="entry name" value="Peptidase_M6-like_domain"/>
</dbReference>
<dbReference type="PANTHER" id="PTHR41775:SF1">
    <property type="entry name" value="PEPTIDASE M6-LIKE DOMAIN-CONTAINING PROTEIN"/>
    <property type="match status" value="1"/>
</dbReference>
<proteinExistence type="predicted"/>
<dbReference type="PANTHER" id="PTHR41775">
    <property type="entry name" value="SECRETED PROTEIN-RELATED"/>
    <property type="match status" value="1"/>
</dbReference>
<keyword evidence="1" id="KW-1133">Transmembrane helix</keyword>
<gene>
    <name evidence="3" type="primary">ina</name>
</gene>
<dbReference type="AlphaFoldDB" id="A0A075HAK6"/>
<dbReference type="NCBIfam" id="TIGR03296">
    <property type="entry name" value="M6dom_TIGR03296"/>
    <property type="match status" value="1"/>
</dbReference>
<sequence length="653" mass="70318">MKEVNLRRSTMNAVRATLATVVLLMGIWANLNPDVLEDWLSSPAPSTSVESELVGLQESEEWLVLRVEFPDRQFAQQKADSMFDLNGPASNYIDQMSGSDSILYATLSDRVWTSPNPESHWGYDSDDERDVSVDSLIEAACLDLLSGMDLSRWDFNDDGVVDRLLVLHSGRAQESGGGADALWSHMSWLNEPLEIGDWNIAHYTIASLDSGIGTVIHEMLHQMGAYDLYDVHSEIPSSNWDGLGEWDIMASGNWNGDGHIPALPGAASLNLIGADRYIEVDLAIDSTHVLEPISDGGSGLSIPIAPGETIWVTYRSDSGFDAELPGHGILVEHSDENNGNPVENLVNTDPDNAWVKIIEADGDAALQRGRDSGSPGDVFDVDDSFGSSGMKIRDNRGRLVGWTILVEQMSDGSATVSFDSGPHSSIDALTPRSPLQLLSTESAFAEVSASEPCNLEISLSTSQSDSTAPQYIEIPAGTHEVQILAHDKIPSDSFTLMGYIGCESESKTDISLEIDIVGHRISTKELYSVVSWQSPSIVTVTPNYEGGGEMIYSIALEGAVSRVATPHSPATLGPGEPITLDVDPLGLLEPGMLARGSIVLSDEHGSEHRIPLLLEAESPFTGGWLAWFAEPANGLLVISILVSISIVSGGRRD</sequence>
<feature type="transmembrane region" description="Helical" evidence="1">
    <location>
        <begin position="12"/>
        <end position="31"/>
    </location>
</feature>
<keyword evidence="1" id="KW-0472">Membrane</keyword>
<keyword evidence="3" id="KW-0378">Hydrolase</keyword>
<keyword evidence="3" id="KW-0645">Protease</keyword>